<name>A0AC59YI51_RANTA</name>
<organism evidence="1 2">
    <name type="scientific">Rangifer tarandus platyrhynchus</name>
    <name type="common">Svalbard reindeer</name>
    <dbReference type="NCBI Taxonomy" id="3082113"/>
    <lineage>
        <taxon>Eukaryota</taxon>
        <taxon>Metazoa</taxon>
        <taxon>Chordata</taxon>
        <taxon>Craniata</taxon>
        <taxon>Vertebrata</taxon>
        <taxon>Euteleostomi</taxon>
        <taxon>Mammalia</taxon>
        <taxon>Eutheria</taxon>
        <taxon>Laurasiatheria</taxon>
        <taxon>Artiodactyla</taxon>
        <taxon>Ruminantia</taxon>
        <taxon>Pecora</taxon>
        <taxon>Cervidae</taxon>
        <taxon>Odocoileinae</taxon>
        <taxon>Rangifer</taxon>
    </lineage>
</organism>
<evidence type="ECO:0000313" key="1">
    <source>
        <dbReference type="EMBL" id="CAM9711414.1"/>
    </source>
</evidence>
<sequence length="97" mass="9501">PRGPGSHRCDEGDRQGQPGSWPRTEALRGSWGSLTQGVHSVSGSQGAKQHSQVSSIFCLHPGAAVLLGGEPGPQGGDGTPAGAQAGPSPAGGAPDSP</sequence>
<feature type="non-terminal residue" evidence="1">
    <location>
        <position position="97"/>
    </location>
</feature>
<proteinExistence type="predicted"/>
<reference evidence="1" key="2">
    <citation type="submission" date="2025-03" db="EMBL/GenBank/DDBJ databases">
        <authorList>
            <consortium name="ELIXIR-Norway"/>
            <consortium name="Elixir Norway"/>
        </authorList>
    </citation>
    <scope>NUCLEOTIDE SEQUENCE</scope>
</reference>
<gene>
    <name evidence="1" type="ORF">MRATA1EN22A_LOCUS6366</name>
</gene>
<accession>A0AC59YI51</accession>
<dbReference type="EMBL" id="OX596100">
    <property type="protein sequence ID" value="CAM9711414.1"/>
    <property type="molecule type" value="Genomic_DNA"/>
</dbReference>
<protein>
    <submittedName>
        <fullName evidence="1">Uncharacterized protein</fullName>
    </submittedName>
</protein>
<dbReference type="Proteomes" id="UP001162501">
    <property type="component" value="Chromosome 16"/>
</dbReference>
<evidence type="ECO:0000313" key="2">
    <source>
        <dbReference type="Proteomes" id="UP001162501"/>
    </source>
</evidence>
<reference evidence="1" key="1">
    <citation type="submission" date="2023-05" db="EMBL/GenBank/DDBJ databases">
        <authorList>
            <consortium name="ELIXIR-Norway"/>
        </authorList>
    </citation>
    <scope>NUCLEOTIDE SEQUENCE</scope>
</reference>
<feature type="non-terminal residue" evidence="1">
    <location>
        <position position="1"/>
    </location>
</feature>